<feature type="transmembrane region" description="Helical" evidence="1">
    <location>
        <begin position="122"/>
        <end position="142"/>
    </location>
</feature>
<feature type="transmembrane region" description="Helical" evidence="1">
    <location>
        <begin position="284"/>
        <end position="303"/>
    </location>
</feature>
<keyword evidence="1" id="KW-1133">Transmembrane helix</keyword>
<feature type="transmembrane region" description="Helical" evidence="1">
    <location>
        <begin position="65"/>
        <end position="84"/>
    </location>
</feature>
<dbReference type="Proteomes" id="UP000324595">
    <property type="component" value="Unassembled WGS sequence"/>
</dbReference>
<protein>
    <recommendedName>
        <fullName evidence="4">O-antigen ligase like membrane protein</fullName>
    </recommendedName>
</protein>
<feature type="transmembrane region" description="Helical" evidence="1">
    <location>
        <begin position="33"/>
        <end position="53"/>
    </location>
</feature>
<dbReference type="OrthoDB" id="1437044at2"/>
<feature type="transmembrane region" description="Helical" evidence="1">
    <location>
        <begin position="315"/>
        <end position="333"/>
    </location>
</feature>
<evidence type="ECO:0000256" key="1">
    <source>
        <dbReference type="SAM" id="Phobius"/>
    </source>
</evidence>
<dbReference type="RefSeq" id="WP_148898285.1">
    <property type="nucleotide sequence ID" value="NZ_VNHY01000001.1"/>
</dbReference>
<keyword evidence="1" id="KW-0472">Membrane</keyword>
<proteinExistence type="predicted"/>
<dbReference type="AlphaFoldDB" id="A0A5D3YP85"/>
<keyword evidence="3" id="KW-1185">Reference proteome</keyword>
<name>A0A5D3YP85_9BACT</name>
<feature type="transmembrane region" description="Helical" evidence="1">
    <location>
        <begin position="345"/>
        <end position="365"/>
    </location>
</feature>
<dbReference type="EMBL" id="VNHY01000001">
    <property type="protein sequence ID" value="TYP95627.1"/>
    <property type="molecule type" value="Genomic_DNA"/>
</dbReference>
<feature type="transmembrane region" description="Helical" evidence="1">
    <location>
        <begin position="154"/>
        <end position="182"/>
    </location>
</feature>
<evidence type="ECO:0008006" key="4">
    <source>
        <dbReference type="Google" id="ProtNLM"/>
    </source>
</evidence>
<feature type="transmembrane region" description="Helical" evidence="1">
    <location>
        <begin position="9"/>
        <end position="27"/>
    </location>
</feature>
<feature type="transmembrane region" description="Helical" evidence="1">
    <location>
        <begin position="229"/>
        <end position="248"/>
    </location>
</feature>
<sequence>MKKYLDKTIFVFLVLWLFIDALNGFLISNNIFLVGSFSLGEGIRIFFILVLLVGILQTNLDKNSLVFLSTIILLFGLFLVQCFYSNEEVINNLNAVVKISLPFLLYVFISNNYYFSKDRLRVILYVNAAILLVNLFSSFLGIGFSNYGFSTGGFMIGGVGFFYAGNEVTGALLVIYSLLLYLNKKSFVKALGITLLFFIASIALLSKSSILGTLIIFFVYVYNYPKIKLYKIFSVLLVVFFSIYEYLYKFISLGLQRWAYFIDEYGIFTYLSGGIKRKRVFDTYISKIIENPLLLVFGDGWSGTAEQNFVDLLDAYGIIGIFIFLLWIYWIFNNYKKVNQKHDQWYCFYVMCLVVVVATLAGHIMQSAMIAPFVAILANIEILQNNEKYITTY</sequence>
<comment type="caution">
    <text evidence="2">The sequence shown here is derived from an EMBL/GenBank/DDBJ whole genome shotgun (WGS) entry which is preliminary data.</text>
</comment>
<feature type="transmembrane region" description="Helical" evidence="1">
    <location>
        <begin position="96"/>
        <end position="115"/>
    </location>
</feature>
<reference evidence="2 3" key="1">
    <citation type="submission" date="2019-07" db="EMBL/GenBank/DDBJ databases">
        <title>Genomic Encyclopedia of Archaeal and Bacterial Type Strains, Phase II (KMG-II): from individual species to whole genera.</title>
        <authorList>
            <person name="Goeker M."/>
        </authorList>
    </citation>
    <scope>NUCLEOTIDE SEQUENCE [LARGE SCALE GENOMIC DNA]</scope>
    <source>
        <strain evidence="2 3">DSM 21935</strain>
    </source>
</reference>
<evidence type="ECO:0000313" key="2">
    <source>
        <dbReference type="EMBL" id="TYP95627.1"/>
    </source>
</evidence>
<gene>
    <name evidence="2" type="ORF">LX73_0942</name>
</gene>
<evidence type="ECO:0000313" key="3">
    <source>
        <dbReference type="Proteomes" id="UP000324595"/>
    </source>
</evidence>
<keyword evidence="1" id="KW-0812">Transmembrane</keyword>
<accession>A0A5D3YP85</accession>
<organism evidence="2 3">
    <name type="scientific">Fodinibius salinus</name>
    <dbReference type="NCBI Taxonomy" id="860790"/>
    <lineage>
        <taxon>Bacteria</taxon>
        <taxon>Pseudomonadati</taxon>
        <taxon>Balneolota</taxon>
        <taxon>Balneolia</taxon>
        <taxon>Balneolales</taxon>
        <taxon>Balneolaceae</taxon>
        <taxon>Fodinibius</taxon>
    </lineage>
</organism>
<feature type="transmembrane region" description="Helical" evidence="1">
    <location>
        <begin position="194"/>
        <end position="223"/>
    </location>
</feature>